<organism evidence="2 3">
    <name type="scientific">Plasmodium relictum</name>
    <dbReference type="NCBI Taxonomy" id="85471"/>
    <lineage>
        <taxon>Eukaryota</taxon>
        <taxon>Sar</taxon>
        <taxon>Alveolata</taxon>
        <taxon>Apicomplexa</taxon>
        <taxon>Aconoidasida</taxon>
        <taxon>Haemosporida</taxon>
        <taxon>Plasmodiidae</taxon>
        <taxon>Plasmodium</taxon>
        <taxon>Plasmodium (Haemamoeba)</taxon>
    </lineage>
</organism>
<protein>
    <submittedName>
        <fullName evidence="2">Asparagine-rich protein, putative</fullName>
    </submittedName>
</protein>
<evidence type="ECO:0000256" key="1">
    <source>
        <dbReference type="SAM" id="MobiDB-lite"/>
    </source>
</evidence>
<feature type="compositionally biased region" description="Acidic residues" evidence="1">
    <location>
        <begin position="95"/>
        <end position="115"/>
    </location>
</feature>
<dbReference type="Proteomes" id="UP000220158">
    <property type="component" value="Chromosome 5"/>
</dbReference>
<sequence length="173" mass="19590">MSVNQIIGVFIIFVYYINSKQILRKRKLHNSYLLHNIDKKISNYNLNYSDNIESNNKMKKFTYRTSKGENNNIFSLENTNNGSFILLRSKLKEMESDDDSDDDDDDDDDDEDDDDGKERSNNNNNNNNNYPIPYTALPPPPPPVPPPPPPPQPVTASTLLGNMVTAGLKLVGI</sequence>
<dbReference type="GeneID" id="39735122"/>
<keyword evidence="3" id="KW-1185">Reference proteome</keyword>
<evidence type="ECO:0000313" key="2">
    <source>
        <dbReference type="EMBL" id="CRG99021.1"/>
    </source>
</evidence>
<dbReference type="KEGG" id="prel:PRELSG_0517900"/>
<evidence type="ECO:0000313" key="3">
    <source>
        <dbReference type="Proteomes" id="UP000220158"/>
    </source>
</evidence>
<proteinExistence type="predicted"/>
<dbReference type="RefSeq" id="XP_028532030.1">
    <property type="nucleotide sequence ID" value="XM_028675441.1"/>
</dbReference>
<dbReference type="VEuPathDB" id="PlasmoDB:PRELSG_0517900"/>
<name>A0A1J1H2S9_PLARL</name>
<feature type="region of interest" description="Disordered" evidence="1">
    <location>
        <begin position="91"/>
        <end position="157"/>
    </location>
</feature>
<accession>A0A1J1H2S9</accession>
<dbReference type="AlphaFoldDB" id="A0A1J1H2S9"/>
<reference evidence="2 3" key="1">
    <citation type="submission" date="2015-04" db="EMBL/GenBank/DDBJ databases">
        <authorList>
            <consortium name="Pathogen Informatics"/>
        </authorList>
    </citation>
    <scope>NUCLEOTIDE SEQUENCE [LARGE SCALE GENOMIC DNA]</scope>
    <source>
        <strain evidence="2 3">SGS1</strain>
    </source>
</reference>
<dbReference type="EMBL" id="LN835300">
    <property type="protein sequence ID" value="CRG99021.1"/>
    <property type="molecule type" value="Genomic_DNA"/>
</dbReference>
<dbReference type="OrthoDB" id="10646864at2759"/>
<feature type="compositionally biased region" description="Pro residues" evidence="1">
    <location>
        <begin position="136"/>
        <end position="153"/>
    </location>
</feature>
<gene>
    <name evidence="2" type="primary">AARP</name>
    <name evidence="2" type="ORF">PRELSG_0517900</name>
</gene>